<proteinExistence type="inferred from homology"/>
<feature type="region of interest" description="Disordered" evidence="4">
    <location>
        <begin position="1"/>
        <end position="35"/>
    </location>
</feature>
<feature type="region of interest" description="Disordered" evidence="4">
    <location>
        <begin position="162"/>
        <end position="205"/>
    </location>
</feature>
<feature type="compositionally biased region" description="Polar residues" evidence="4">
    <location>
        <begin position="9"/>
        <end position="26"/>
    </location>
</feature>
<dbReference type="EMBL" id="CATQJA010002664">
    <property type="protein sequence ID" value="CAJ0582687.1"/>
    <property type="molecule type" value="Genomic_DNA"/>
</dbReference>
<sequence length="285" mass="31414">MSVGGLSRQALQQMLSTSKNPSARQSTDSKENATKPVKLPCEIQDLRKVNYTLTEENIRLRKENRELRQQLANLAEASAKERQELMMSIAWQTKVEDLRSTAARIINSLDIAKKHISGNLIGLSEIVPTSEQLLASSSSLPTVDESPELHAGVVAMPAKNDTVTQRATPKSAKRRKSRTASEFVAPVLSPKATPRTSKNHDLQGQTGRFLNNISNINGDMRATPKKQKAMNVTGGFNISSPTDFREYEAGHRSATPANRVRRASATPKCYALPKLNTKMRRLPGE</sequence>
<dbReference type="GO" id="GO:0000775">
    <property type="term" value="C:chromosome, centromeric region"/>
    <property type="evidence" value="ECO:0007669"/>
    <property type="project" value="InterPro"/>
</dbReference>
<dbReference type="Pfam" id="PF07557">
    <property type="entry name" value="Shugoshin_C"/>
    <property type="match status" value="1"/>
</dbReference>
<dbReference type="AlphaFoldDB" id="A0AA36D8I4"/>
<evidence type="ECO:0000256" key="2">
    <source>
        <dbReference type="ARBA" id="ARBA00022829"/>
    </source>
</evidence>
<gene>
    <name evidence="6" type="ORF">MSPICULIGERA_LOCUS20817</name>
</gene>
<feature type="coiled-coil region" evidence="3">
    <location>
        <begin position="50"/>
        <end position="84"/>
    </location>
</feature>
<dbReference type="InterPro" id="IPR011515">
    <property type="entry name" value="Shugoshin_C"/>
</dbReference>
<keyword evidence="3" id="KW-0175">Coiled coil</keyword>
<organism evidence="6 7">
    <name type="scientific">Mesorhabditis spiculigera</name>
    <dbReference type="NCBI Taxonomy" id="96644"/>
    <lineage>
        <taxon>Eukaryota</taxon>
        <taxon>Metazoa</taxon>
        <taxon>Ecdysozoa</taxon>
        <taxon>Nematoda</taxon>
        <taxon>Chromadorea</taxon>
        <taxon>Rhabditida</taxon>
        <taxon>Rhabditina</taxon>
        <taxon>Rhabditomorpha</taxon>
        <taxon>Rhabditoidea</taxon>
        <taxon>Rhabditidae</taxon>
        <taxon>Mesorhabditinae</taxon>
        <taxon>Mesorhabditis</taxon>
    </lineage>
</organism>
<protein>
    <recommendedName>
        <fullName evidence="5">Shugoshin C-terminal domain-containing protein</fullName>
    </recommendedName>
</protein>
<keyword evidence="2" id="KW-0159">Chromosome partition</keyword>
<keyword evidence="7" id="KW-1185">Reference proteome</keyword>
<evidence type="ECO:0000256" key="1">
    <source>
        <dbReference type="ARBA" id="ARBA00010845"/>
    </source>
</evidence>
<evidence type="ECO:0000313" key="7">
    <source>
        <dbReference type="Proteomes" id="UP001177023"/>
    </source>
</evidence>
<reference evidence="6" key="1">
    <citation type="submission" date="2023-06" db="EMBL/GenBank/DDBJ databases">
        <authorList>
            <person name="Delattre M."/>
        </authorList>
    </citation>
    <scope>NUCLEOTIDE SEQUENCE</scope>
    <source>
        <strain evidence="6">AF72</strain>
    </source>
</reference>
<dbReference type="GO" id="GO:0045132">
    <property type="term" value="P:meiotic chromosome segregation"/>
    <property type="evidence" value="ECO:0007669"/>
    <property type="project" value="InterPro"/>
</dbReference>
<feature type="non-terminal residue" evidence="6">
    <location>
        <position position="285"/>
    </location>
</feature>
<comment type="similarity">
    <text evidence="1">Belongs to the shugoshin family.</text>
</comment>
<evidence type="ECO:0000256" key="4">
    <source>
        <dbReference type="SAM" id="MobiDB-lite"/>
    </source>
</evidence>
<evidence type="ECO:0000259" key="5">
    <source>
        <dbReference type="Pfam" id="PF07557"/>
    </source>
</evidence>
<dbReference type="Proteomes" id="UP001177023">
    <property type="component" value="Unassembled WGS sequence"/>
</dbReference>
<comment type="caution">
    <text evidence="6">The sequence shown here is derived from an EMBL/GenBank/DDBJ whole genome shotgun (WGS) entry which is preliminary data.</text>
</comment>
<evidence type="ECO:0000313" key="6">
    <source>
        <dbReference type="EMBL" id="CAJ0582687.1"/>
    </source>
</evidence>
<dbReference type="GO" id="GO:0005634">
    <property type="term" value="C:nucleus"/>
    <property type="evidence" value="ECO:0007669"/>
    <property type="project" value="InterPro"/>
</dbReference>
<evidence type="ECO:0000256" key="3">
    <source>
        <dbReference type="SAM" id="Coils"/>
    </source>
</evidence>
<accession>A0AA36D8I4</accession>
<name>A0AA36D8I4_9BILA</name>
<feature type="domain" description="Shugoshin C-terminal" evidence="5">
    <location>
        <begin position="261"/>
        <end position="281"/>
    </location>
</feature>